<dbReference type="Proteomes" id="UP000077521">
    <property type="component" value="Unassembled WGS sequence"/>
</dbReference>
<keyword evidence="9" id="KW-1185">Reference proteome</keyword>
<accession>A0A177TTA0</accession>
<dbReference type="GO" id="GO:0030132">
    <property type="term" value="C:clathrin coat of coated pit"/>
    <property type="evidence" value="ECO:0007669"/>
    <property type="project" value="InterPro"/>
</dbReference>
<feature type="compositionally biased region" description="Low complexity" evidence="7">
    <location>
        <begin position="83"/>
        <end position="95"/>
    </location>
</feature>
<name>A0A177TTA0_9BASI</name>
<dbReference type="EMBL" id="LWDF02000330">
    <property type="protein sequence ID" value="KAE8250370.1"/>
    <property type="molecule type" value="Genomic_DNA"/>
</dbReference>
<dbReference type="PANTHER" id="PTHR10639">
    <property type="entry name" value="CLATHRIN LIGHT CHAIN"/>
    <property type="match status" value="1"/>
</dbReference>
<keyword evidence="3 6" id="KW-0472">Membrane</keyword>
<reference evidence="8" key="2">
    <citation type="journal article" date="2019" name="IMA Fungus">
        <title>Genome sequencing and comparison of five Tilletia species to identify candidate genes for the detection of regulated species infecting wheat.</title>
        <authorList>
            <person name="Nguyen H.D.T."/>
            <person name="Sultana T."/>
            <person name="Kesanakurti P."/>
            <person name="Hambleton S."/>
        </authorList>
    </citation>
    <scope>NUCLEOTIDE SEQUENCE</scope>
    <source>
        <strain evidence="8">DAOMC 236416</strain>
    </source>
</reference>
<dbReference type="PANTHER" id="PTHR10639:SF7">
    <property type="entry name" value="CLATHRIN LIGHT CHAIN"/>
    <property type="match status" value="1"/>
</dbReference>
<comment type="caution">
    <text evidence="8">The sequence shown here is derived from an EMBL/GenBank/DDBJ whole genome shotgun (WGS) entry which is preliminary data.</text>
</comment>
<evidence type="ECO:0000256" key="6">
    <source>
        <dbReference type="RuleBase" id="RU363137"/>
    </source>
</evidence>
<comment type="subcellular location">
    <subcellularLocation>
        <location evidence="1 6">Cytoplasmic vesicle membrane</location>
        <topology evidence="1 6">Peripheral membrane protein</topology>
        <orientation evidence="1 6">Cytoplasmic side</orientation>
    </subcellularLocation>
    <subcellularLocation>
        <location evidence="6">Membrane</location>
        <location evidence="6">Coated pit</location>
        <topology evidence="6">Peripheral membrane protein</topology>
        <orientation evidence="6">Cytoplasmic side</orientation>
    </subcellularLocation>
    <text evidence="6">Cytoplasmic face of coated pits and vesicles.</text>
</comment>
<dbReference type="Pfam" id="PF01086">
    <property type="entry name" value="Clathrin_lg_ch"/>
    <property type="match status" value="1"/>
</dbReference>
<feature type="compositionally biased region" description="Low complexity" evidence="7">
    <location>
        <begin position="123"/>
        <end position="155"/>
    </location>
</feature>
<comment type="function">
    <text evidence="6">Clathrin is the major protein of the polyhedral coat of coated pits and vesicles.</text>
</comment>
<comment type="similarity">
    <text evidence="2 6">Belongs to the clathrin light chain family.</text>
</comment>
<evidence type="ECO:0000313" key="9">
    <source>
        <dbReference type="Proteomes" id="UP000077521"/>
    </source>
</evidence>
<evidence type="ECO:0000313" key="8">
    <source>
        <dbReference type="EMBL" id="KAE8250370.1"/>
    </source>
</evidence>
<organism evidence="8 9">
    <name type="scientific">Tilletia indica</name>
    <dbReference type="NCBI Taxonomy" id="43049"/>
    <lineage>
        <taxon>Eukaryota</taxon>
        <taxon>Fungi</taxon>
        <taxon>Dikarya</taxon>
        <taxon>Basidiomycota</taxon>
        <taxon>Ustilaginomycotina</taxon>
        <taxon>Exobasidiomycetes</taxon>
        <taxon>Tilletiales</taxon>
        <taxon>Tilletiaceae</taxon>
        <taxon>Tilletia</taxon>
    </lineage>
</organism>
<dbReference type="GO" id="GO:0006886">
    <property type="term" value="P:intracellular protein transport"/>
    <property type="evidence" value="ECO:0007669"/>
    <property type="project" value="InterPro"/>
</dbReference>
<proteinExistence type="inferred from homology"/>
<dbReference type="GO" id="GO:0005198">
    <property type="term" value="F:structural molecule activity"/>
    <property type="evidence" value="ECO:0007669"/>
    <property type="project" value="InterPro"/>
</dbReference>
<dbReference type="AlphaFoldDB" id="A0A177TTA0"/>
<sequence>MSFDFGISSPQQSDPTADFLQRERAALGAEDADIFGGANSGGAAPGTLAAGAPSGAGGFSDSGAATDVDFDADKFPSLDGDEAAPASSAAAAAAPPKDEFSSKFPSLDDDDEDDGLNGFHSHPSAPAPAAAAPLSSSITQAAAVPSSASAGAGQADFNSRFAPNDDDDAAEPAPIREWRDKRADDIAARDAAAERKKAETISKAERDIDDFYADYNKKKEKNISSNKETEARTVAERQAELAEGTTWSRITKLIDLQSPSSKTILNTSTAKNPVTGQPVGDLTRMKDLLLGLRREGDKAPAAGY</sequence>
<dbReference type="GO" id="GO:0030130">
    <property type="term" value="C:clathrin coat of trans-Golgi network vesicle"/>
    <property type="evidence" value="ECO:0007669"/>
    <property type="project" value="InterPro"/>
</dbReference>
<dbReference type="InterPro" id="IPR000996">
    <property type="entry name" value="Clathrin_L-chain"/>
</dbReference>
<evidence type="ECO:0000256" key="7">
    <source>
        <dbReference type="SAM" id="MobiDB-lite"/>
    </source>
</evidence>
<evidence type="ECO:0000256" key="5">
    <source>
        <dbReference type="ARBA" id="ARBA00023329"/>
    </source>
</evidence>
<dbReference type="GO" id="GO:0072583">
    <property type="term" value="P:clathrin-dependent endocytosis"/>
    <property type="evidence" value="ECO:0007669"/>
    <property type="project" value="TreeGrafter"/>
</dbReference>
<evidence type="ECO:0000256" key="1">
    <source>
        <dbReference type="ARBA" id="ARBA00004180"/>
    </source>
</evidence>
<feature type="compositionally biased region" description="Basic and acidic residues" evidence="7">
    <location>
        <begin position="227"/>
        <end position="240"/>
    </location>
</feature>
<keyword evidence="5 6" id="KW-0968">Cytoplasmic vesicle</keyword>
<feature type="region of interest" description="Disordered" evidence="7">
    <location>
        <begin position="221"/>
        <end position="242"/>
    </location>
</feature>
<feature type="region of interest" description="Disordered" evidence="7">
    <location>
        <begin position="31"/>
        <end position="182"/>
    </location>
</feature>
<evidence type="ECO:0000256" key="2">
    <source>
        <dbReference type="ARBA" id="ARBA00005263"/>
    </source>
</evidence>
<evidence type="ECO:0000256" key="3">
    <source>
        <dbReference type="ARBA" id="ARBA00023136"/>
    </source>
</evidence>
<protein>
    <recommendedName>
        <fullName evidence="6">Clathrin light chain</fullName>
    </recommendedName>
</protein>
<keyword evidence="4 6" id="KW-0168">Coated pit</keyword>
<dbReference type="GO" id="GO:0032050">
    <property type="term" value="F:clathrin heavy chain binding"/>
    <property type="evidence" value="ECO:0007669"/>
    <property type="project" value="TreeGrafter"/>
</dbReference>
<reference evidence="8" key="1">
    <citation type="submission" date="2016-04" db="EMBL/GenBank/DDBJ databases">
        <authorList>
            <person name="Nguyen H.D."/>
            <person name="Samba Siva P."/>
            <person name="Cullis J."/>
            <person name="Levesque C.A."/>
            <person name="Hambleton S."/>
        </authorList>
    </citation>
    <scope>NUCLEOTIDE SEQUENCE</scope>
    <source>
        <strain evidence="8">DAOMC 236416</strain>
    </source>
</reference>
<gene>
    <name evidence="8" type="ORF">A4X13_0g4783</name>
</gene>
<evidence type="ECO:0000256" key="4">
    <source>
        <dbReference type="ARBA" id="ARBA00023176"/>
    </source>
</evidence>